<comment type="caution">
    <text evidence="5">The sequence shown here is derived from an EMBL/GenBank/DDBJ whole genome shotgun (WGS) entry which is preliminary data.</text>
</comment>
<dbReference type="CDD" id="cd00090">
    <property type="entry name" value="HTH_ARSR"/>
    <property type="match status" value="1"/>
</dbReference>
<dbReference type="InterPro" id="IPR036388">
    <property type="entry name" value="WH-like_DNA-bd_sf"/>
</dbReference>
<gene>
    <name evidence="5" type="ORF">Val02_18640</name>
</gene>
<evidence type="ECO:0000256" key="3">
    <source>
        <dbReference type="ARBA" id="ARBA00023163"/>
    </source>
</evidence>
<keyword evidence="3" id="KW-0804">Transcription</keyword>
<dbReference type="EMBL" id="BOPF01000005">
    <property type="protein sequence ID" value="GIJ44978.1"/>
    <property type="molecule type" value="Genomic_DNA"/>
</dbReference>
<accession>A0A8J3YJG0</accession>
<sequence>MSTTEDHRDPEAVRQFVEHLAMTFANLGFNRMAARVLGVLMAAEEDGLTAGEIGERLGVSPAAVSGAVRYLITTGLVQKSPVPNSRSDLYRLPNDEWYVAGAVKSGMYRSIADIVEEGVQAVGDDESNAAHRLREMRDFFLFIQEEMLGVLEKWQAGKGRSLR</sequence>
<keyword evidence="6" id="KW-1185">Reference proteome</keyword>
<dbReference type="Gene3D" id="1.10.287.160">
    <property type="entry name" value="HR1 repeat"/>
    <property type="match status" value="1"/>
</dbReference>
<dbReference type="GO" id="GO:0003677">
    <property type="term" value="F:DNA binding"/>
    <property type="evidence" value="ECO:0007669"/>
    <property type="project" value="UniProtKB-KW"/>
</dbReference>
<dbReference type="InterPro" id="IPR000835">
    <property type="entry name" value="HTH_MarR-typ"/>
</dbReference>
<dbReference type="InterPro" id="IPR052362">
    <property type="entry name" value="HTH-GbsR_regulator"/>
</dbReference>
<dbReference type="GO" id="GO:0003700">
    <property type="term" value="F:DNA-binding transcription factor activity"/>
    <property type="evidence" value="ECO:0007669"/>
    <property type="project" value="InterPro"/>
</dbReference>
<keyword evidence="2" id="KW-0238">DNA-binding</keyword>
<keyword evidence="1" id="KW-0805">Transcription regulation</keyword>
<feature type="domain" description="HTH marR-type" evidence="4">
    <location>
        <begin position="27"/>
        <end position="84"/>
    </location>
</feature>
<reference evidence="5" key="1">
    <citation type="submission" date="2021-01" db="EMBL/GenBank/DDBJ databases">
        <title>Whole genome shotgun sequence of Virgisporangium aliadipatigenens NBRC 105644.</title>
        <authorList>
            <person name="Komaki H."/>
            <person name="Tamura T."/>
        </authorList>
    </citation>
    <scope>NUCLEOTIDE SEQUENCE</scope>
    <source>
        <strain evidence="5">NBRC 105644</strain>
    </source>
</reference>
<dbReference type="Proteomes" id="UP000619260">
    <property type="component" value="Unassembled WGS sequence"/>
</dbReference>
<organism evidence="5 6">
    <name type="scientific">Virgisporangium aliadipatigenens</name>
    <dbReference type="NCBI Taxonomy" id="741659"/>
    <lineage>
        <taxon>Bacteria</taxon>
        <taxon>Bacillati</taxon>
        <taxon>Actinomycetota</taxon>
        <taxon>Actinomycetes</taxon>
        <taxon>Micromonosporales</taxon>
        <taxon>Micromonosporaceae</taxon>
        <taxon>Virgisporangium</taxon>
    </lineage>
</organism>
<dbReference type="Pfam" id="PF12802">
    <property type="entry name" value="MarR_2"/>
    <property type="match status" value="1"/>
</dbReference>
<dbReference type="InterPro" id="IPR036390">
    <property type="entry name" value="WH_DNA-bd_sf"/>
</dbReference>
<evidence type="ECO:0000256" key="1">
    <source>
        <dbReference type="ARBA" id="ARBA00023015"/>
    </source>
</evidence>
<dbReference type="PANTHER" id="PTHR38465:SF2">
    <property type="entry name" value="HTH-TYPE TRANSCRIPTIONAL REGULATOR MMPR5"/>
    <property type="match status" value="1"/>
</dbReference>
<dbReference type="Gene3D" id="1.10.10.10">
    <property type="entry name" value="Winged helix-like DNA-binding domain superfamily/Winged helix DNA-binding domain"/>
    <property type="match status" value="1"/>
</dbReference>
<evidence type="ECO:0000313" key="5">
    <source>
        <dbReference type="EMBL" id="GIJ44978.1"/>
    </source>
</evidence>
<name>A0A8J3YJG0_9ACTN</name>
<evidence type="ECO:0000313" key="6">
    <source>
        <dbReference type="Proteomes" id="UP000619260"/>
    </source>
</evidence>
<dbReference type="AlphaFoldDB" id="A0A8J3YJG0"/>
<proteinExistence type="predicted"/>
<dbReference type="PANTHER" id="PTHR38465">
    <property type="entry name" value="HTH-TYPE TRANSCRIPTIONAL REGULATOR MJ1563-RELATED"/>
    <property type="match status" value="1"/>
</dbReference>
<dbReference type="RefSeq" id="WP_203898530.1">
    <property type="nucleotide sequence ID" value="NZ_BOPF01000005.1"/>
</dbReference>
<protein>
    <submittedName>
        <fullName evidence="5">Transcriptional regulator</fullName>
    </submittedName>
</protein>
<dbReference type="InterPro" id="IPR011991">
    <property type="entry name" value="ArsR-like_HTH"/>
</dbReference>
<evidence type="ECO:0000256" key="2">
    <source>
        <dbReference type="ARBA" id="ARBA00023125"/>
    </source>
</evidence>
<evidence type="ECO:0000259" key="4">
    <source>
        <dbReference type="Pfam" id="PF12802"/>
    </source>
</evidence>
<dbReference type="SUPFAM" id="SSF46785">
    <property type="entry name" value="Winged helix' DNA-binding domain"/>
    <property type="match status" value="1"/>
</dbReference>